<accession>A0A2T4CFN8</accession>
<evidence type="ECO:0000313" key="2">
    <source>
        <dbReference type="EMBL" id="PTB80381.1"/>
    </source>
</evidence>
<sequence length="121" mass="14354">MQRGFGRRERGKNNRSQGGICSYYRVPYTRSIRDSMRIDAGEQHSEAFSTHIYWNDQIILDDLTWLYALLSTLFIFVRRVTEDVACSRLCEWFISLWCLWCSGSGTLYSFFFFSCNDMLRL</sequence>
<evidence type="ECO:0000256" key="1">
    <source>
        <dbReference type="SAM" id="Phobius"/>
    </source>
</evidence>
<keyword evidence="1" id="KW-1133">Transmembrane helix</keyword>
<keyword evidence="3" id="KW-1185">Reference proteome</keyword>
<evidence type="ECO:0000313" key="3">
    <source>
        <dbReference type="Proteomes" id="UP000240760"/>
    </source>
</evidence>
<protein>
    <submittedName>
        <fullName evidence="2">Uncharacterized protein</fullName>
    </submittedName>
</protein>
<keyword evidence="1" id="KW-0472">Membrane</keyword>
<name>A0A2T4CFN8_TRILO</name>
<dbReference type="EMBL" id="KZ679127">
    <property type="protein sequence ID" value="PTB80381.1"/>
    <property type="molecule type" value="Genomic_DNA"/>
</dbReference>
<keyword evidence="1" id="KW-0812">Transmembrane</keyword>
<proteinExistence type="predicted"/>
<dbReference type="AlphaFoldDB" id="A0A2T4CFN8"/>
<gene>
    <name evidence="2" type="ORF">M440DRAFT_1124448</name>
</gene>
<dbReference type="Proteomes" id="UP000240760">
    <property type="component" value="Unassembled WGS sequence"/>
</dbReference>
<organism evidence="2 3">
    <name type="scientific">Trichoderma longibrachiatum ATCC 18648</name>
    <dbReference type="NCBI Taxonomy" id="983965"/>
    <lineage>
        <taxon>Eukaryota</taxon>
        <taxon>Fungi</taxon>
        <taxon>Dikarya</taxon>
        <taxon>Ascomycota</taxon>
        <taxon>Pezizomycotina</taxon>
        <taxon>Sordariomycetes</taxon>
        <taxon>Hypocreomycetidae</taxon>
        <taxon>Hypocreales</taxon>
        <taxon>Hypocreaceae</taxon>
        <taxon>Trichoderma</taxon>
    </lineage>
</organism>
<feature type="transmembrane region" description="Helical" evidence="1">
    <location>
        <begin position="92"/>
        <end position="113"/>
    </location>
</feature>
<reference evidence="2 3" key="1">
    <citation type="submission" date="2016-07" db="EMBL/GenBank/DDBJ databases">
        <title>Multiple horizontal gene transfer events from other fungi enriched the ability of initially mycotrophic Trichoderma (Ascomycota) to feed on dead plant biomass.</title>
        <authorList>
            <consortium name="DOE Joint Genome Institute"/>
            <person name="Aerts A."/>
            <person name="Atanasova L."/>
            <person name="Chenthamara K."/>
            <person name="Zhang J."/>
            <person name="Grujic M."/>
            <person name="Henrissat B."/>
            <person name="Kuo A."/>
            <person name="Salamov A."/>
            <person name="Lipzen A."/>
            <person name="Labutti K."/>
            <person name="Barry K."/>
            <person name="Miao Y."/>
            <person name="Rahimi M.J."/>
            <person name="Shen Q."/>
            <person name="Grigoriev I.V."/>
            <person name="Kubicek C.P."/>
            <person name="Druzhinina I.S."/>
        </authorList>
    </citation>
    <scope>NUCLEOTIDE SEQUENCE [LARGE SCALE GENOMIC DNA]</scope>
    <source>
        <strain evidence="2 3">ATCC 18648</strain>
    </source>
</reference>
<feature type="transmembrane region" description="Helical" evidence="1">
    <location>
        <begin position="63"/>
        <end position="80"/>
    </location>
</feature>